<dbReference type="Proteomes" id="UP000235220">
    <property type="component" value="Chromosome 2"/>
</dbReference>
<name>A0A6P9EHJ7_JUGRE</name>
<dbReference type="AlphaFoldDB" id="A0A6P9EHJ7"/>
<feature type="domain" description="Tf2-1-like SH3-like" evidence="3">
    <location>
        <begin position="353"/>
        <end position="383"/>
    </location>
</feature>
<dbReference type="FunFam" id="3.30.70.270:FF:000020">
    <property type="entry name" value="Transposon Tf2-6 polyprotein-like Protein"/>
    <property type="match status" value="1"/>
</dbReference>
<dbReference type="Pfam" id="PF24626">
    <property type="entry name" value="SH3_Tf2-1"/>
    <property type="match status" value="1"/>
</dbReference>
<keyword evidence="4" id="KW-1185">Reference proteome</keyword>
<dbReference type="PANTHER" id="PTHR34072:SF52">
    <property type="entry name" value="RIBONUCLEASE H"/>
    <property type="match status" value="1"/>
</dbReference>
<dbReference type="InterPro" id="IPR041577">
    <property type="entry name" value="RT_RNaseH_2"/>
</dbReference>
<organism evidence="4 5">
    <name type="scientific">Juglans regia</name>
    <name type="common">English walnut</name>
    <dbReference type="NCBI Taxonomy" id="51240"/>
    <lineage>
        <taxon>Eukaryota</taxon>
        <taxon>Viridiplantae</taxon>
        <taxon>Streptophyta</taxon>
        <taxon>Embryophyta</taxon>
        <taxon>Tracheophyta</taxon>
        <taxon>Spermatophyta</taxon>
        <taxon>Magnoliopsida</taxon>
        <taxon>eudicotyledons</taxon>
        <taxon>Gunneridae</taxon>
        <taxon>Pentapetalae</taxon>
        <taxon>rosids</taxon>
        <taxon>fabids</taxon>
        <taxon>Fagales</taxon>
        <taxon>Juglandaceae</taxon>
        <taxon>Juglans</taxon>
    </lineage>
</organism>
<dbReference type="InterPro" id="IPR056924">
    <property type="entry name" value="SH3_Tf2-1"/>
</dbReference>
<dbReference type="InParanoid" id="A0A6P9EHJ7"/>
<dbReference type="Gene3D" id="3.30.70.270">
    <property type="match status" value="1"/>
</dbReference>
<evidence type="ECO:0000313" key="5">
    <source>
        <dbReference type="RefSeq" id="XP_035543608.1"/>
    </source>
</evidence>
<dbReference type="Pfam" id="PF17921">
    <property type="entry name" value="Integrase_H2C2"/>
    <property type="match status" value="1"/>
</dbReference>
<dbReference type="Pfam" id="PF17919">
    <property type="entry name" value="RT_RNaseH_2"/>
    <property type="match status" value="1"/>
</dbReference>
<dbReference type="RefSeq" id="XP_035543608.1">
    <property type="nucleotide sequence ID" value="XM_035687715.1"/>
</dbReference>
<dbReference type="InterPro" id="IPR012337">
    <property type="entry name" value="RNaseH-like_sf"/>
</dbReference>
<dbReference type="InterPro" id="IPR043128">
    <property type="entry name" value="Rev_trsase/Diguanyl_cyclase"/>
</dbReference>
<sequence length="449" mass="51638">MVKWAKSSNVNEVRNFLRLAGYYRRFVEGFSSIAAPMTKLTRKNEKFLWTDECEKSFQELKKTLVTAPVLTIPSRDGGFVIYSDSSLKRLGCVLIRHRKVIAYASRQLRNYEQSYLTHDLELAAVKELNMRQHRWFELLKDYDCNINYHPGKANVVTNAPSGKLPSDTLATMYTSQKHILLDMERAGIEVIRDTQAKLSSLTLGSTLTARINVAQAGYTEVMKLKVEVSEGKRPDYSVSNDGTLRFRRRLCVPNDREIRDLILREAHRSLYTFHPGSIKMYQDLKQHFWRNGFPRAPGTQDAVWVIVDRLSKSAHFIPIQMAYFIDRLAELYVKEIVRLHGVPSKIVSDRDTQRIGVAAYKLTLPPQLSAIHNVFHVSMLRKYAPDPTHVLEHEPLQIQDDLIYEEFPMGILIQNDQVLHNKTIKMVKRLSFVISLRIGGSQATNEFAD</sequence>
<dbReference type="SUPFAM" id="SSF56672">
    <property type="entry name" value="DNA/RNA polymerases"/>
    <property type="match status" value="1"/>
</dbReference>
<evidence type="ECO:0000259" key="3">
    <source>
        <dbReference type="Pfam" id="PF24626"/>
    </source>
</evidence>
<evidence type="ECO:0000313" key="4">
    <source>
        <dbReference type="Proteomes" id="UP000235220"/>
    </source>
</evidence>
<dbReference type="InterPro" id="IPR041588">
    <property type="entry name" value="Integrase_H2C2"/>
</dbReference>
<accession>A0A6P9EHJ7</accession>
<dbReference type="PANTHER" id="PTHR34072">
    <property type="entry name" value="ENZYMATIC POLYPROTEIN-RELATED"/>
    <property type="match status" value="1"/>
</dbReference>
<evidence type="ECO:0000259" key="2">
    <source>
        <dbReference type="Pfam" id="PF17921"/>
    </source>
</evidence>
<proteinExistence type="predicted"/>
<dbReference type="Gene3D" id="1.10.340.70">
    <property type="match status" value="1"/>
</dbReference>
<feature type="domain" description="Reverse transcriptase/retrotransposon-derived protein RNase H-like" evidence="1">
    <location>
        <begin position="49"/>
        <end position="135"/>
    </location>
</feature>
<evidence type="ECO:0000259" key="1">
    <source>
        <dbReference type="Pfam" id="PF17919"/>
    </source>
</evidence>
<feature type="domain" description="Integrase zinc-binding" evidence="2">
    <location>
        <begin position="255"/>
        <end position="290"/>
    </location>
</feature>
<dbReference type="SUPFAM" id="SSF53098">
    <property type="entry name" value="Ribonuclease H-like"/>
    <property type="match status" value="1"/>
</dbReference>
<gene>
    <name evidence="5" type="primary">LOC118347689</name>
</gene>
<dbReference type="OrthoDB" id="111931at2759"/>
<protein>
    <submittedName>
        <fullName evidence="5">Uncharacterized protein LOC118347689</fullName>
    </submittedName>
</protein>
<dbReference type="InterPro" id="IPR043502">
    <property type="entry name" value="DNA/RNA_pol_sf"/>
</dbReference>
<reference evidence="5" key="1">
    <citation type="submission" date="2025-08" db="UniProtKB">
        <authorList>
            <consortium name="RefSeq"/>
        </authorList>
    </citation>
    <scope>IDENTIFICATION</scope>
    <source>
        <tissue evidence="5">Leaves</tissue>
    </source>
</reference>
<dbReference type="GeneID" id="118347689"/>
<dbReference type="KEGG" id="jre:118347689"/>